<protein>
    <submittedName>
        <fullName evidence="9">Aquaporin family protein</fullName>
    </submittedName>
</protein>
<evidence type="ECO:0000313" key="10">
    <source>
        <dbReference type="Proteomes" id="UP000284250"/>
    </source>
</evidence>
<feature type="transmembrane region" description="Helical" evidence="8">
    <location>
        <begin position="174"/>
        <end position="196"/>
    </location>
</feature>
<keyword evidence="2 6" id="KW-0813">Transport</keyword>
<dbReference type="PANTHER" id="PTHR45724:SF13">
    <property type="entry name" value="AQUAPORIN NIP1-1-RELATED"/>
    <property type="match status" value="1"/>
</dbReference>
<sequence length="310" mass="33023">MLQPSPYTGTLGKGPALPLPKGPAPLSLFSELYAALRRNWPHYLAEAGGLALFIIGASLLTIVLEHPNSPLHQWLVAQGAGKLGRRIPLGMGMGLVIVALVYNPWGKKSGAHLNPSVTLAFWQLGHMKWPDACWYVVAQAVGSVTAALGLGLVLGDYYAHMSVHFITTKPGPGGPAVAFAAEFVISFGLMWLLLLALHSARLQPVTGWLVGGLLMVYIIVEAPLSGMSLNPFRTLSAAVVAGDYTALWVYLLAPTAAMCLATALFQRFYRHPDQPPTSARPPQYPDLSAGGVRAESLSPEFPQRGKGGAQ</sequence>
<dbReference type="OrthoDB" id="9807293at2"/>
<dbReference type="GO" id="GO:0016020">
    <property type="term" value="C:membrane"/>
    <property type="evidence" value="ECO:0007669"/>
    <property type="project" value="UniProtKB-SubCell"/>
</dbReference>
<comment type="similarity">
    <text evidence="6">Belongs to the MIP/aquaporin (TC 1.A.8) family.</text>
</comment>
<evidence type="ECO:0000256" key="1">
    <source>
        <dbReference type="ARBA" id="ARBA00004141"/>
    </source>
</evidence>
<dbReference type="PROSITE" id="PS00221">
    <property type="entry name" value="MIP"/>
    <property type="match status" value="1"/>
</dbReference>
<dbReference type="InterPro" id="IPR022357">
    <property type="entry name" value="MIP_CS"/>
</dbReference>
<gene>
    <name evidence="9" type="ORF">D0T11_05235</name>
</gene>
<dbReference type="PANTHER" id="PTHR45724">
    <property type="entry name" value="AQUAPORIN NIP2-1"/>
    <property type="match status" value="1"/>
</dbReference>
<dbReference type="PRINTS" id="PR00783">
    <property type="entry name" value="MINTRINSICP"/>
</dbReference>
<dbReference type="InterPro" id="IPR000425">
    <property type="entry name" value="MIP"/>
</dbReference>
<accession>A0A418R503</accession>
<keyword evidence="10" id="KW-1185">Reference proteome</keyword>
<dbReference type="GO" id="GO:0015267">
    <property type="term" value="F:channel activity"/>
    <property type="evidence" value="ECO:0007669"/>
    <property type="project" value="InterPro"/>
</dbReference>
<name>A0A418R503_9BACT</name>
<evidence type="ECO:0000256" key="8">
    <source>
        <dbReference type="SAM" id="Phobius"/>
    </source>
</evidence>
<dbReference type="Gene3D" id="1.20.1080.10">
    <property type="entry name" value="Glycerol uptake facilitator protein"/>
    <property type="match status" value="1"/>
</dbReference>
<dbReference type="Proteomes" id="UP000284250">
    <property type="component" value="Unassembled WGS sequence"/>
</dbReference>
<organism evidence="9 10">
    <name type="scientific">Hymenobacter rubripertinctus</name>
    <dbReference type="NCBI Taxonomy" id="2029981"/>
    <lineage>
        <taxon>Bacteria</taxon>
        <taxon>Pseudomonadati</taxon>
        <taxon>Bacteroidota</taxon>
        <taxon>Cytophagia</taxon>
        <taxon>Cytophagales</taxon>
        <taxon>Hymenobacteraceae</taxon>
        <taxon>Hymenobacter</taxon>
    </lineage>
</organism>
<keyword evidence="4 8" id="KW-1133">Transmembrane helix</keyword>
<feature type="transmembrane region" description="Helical" evidence="8">
    <location>
        <begin position="208"/>
        <end position="227"/>
    </location>
</feature>
<proteinExistence type="inferred from homology"/>
<evidence type="ECO:0000256" key="5">
    <source>
        <dbReference type="ARBA" id="ARBA00023136"/>
    </source>
</evidence>
<feature type="transmembrane region" description="Helical" evidence="8">
    <location>
        <begin position="83"/>
        <end position="102"/>
    </location>
</feature>
<feature type="transmembrane region" description="Helical" evidence="8">
    <location>
        <begin position="43"/>
        <end position="63"/>
    </location>
</feature>
<evidence type="ECO:0000313" key="9">
    <source>
        <dbReference type="EMBL" id="RIY12415.1"/>
    </source>
</evidence>
<evidence type="ECO:0000256" key="6">
    <source>
        <dbReference type="RuleBase" id="RU000477"/>
    </source>
</evidence>
<reference evidence="9 10" key="1">
    <citation type="submission" date="2019-01" db="EMBL/GenBank/DDBJ databases">
        <title>Hymenobacter humicola sp. nov., isolated from soils in Antarctica.</title>
        <authorList>
            <person name="Sedlacek I."/>
            <person name="Holochova P."/>
            <person name="Kralova S."/>
            <person name="Pantucek R."/>
            <person name="Stankova E."/>
            <person name="Vrbovska V."/>
            <person name="Kristofova L."/>
            <person name="Svec P."/>
            <person name="Busse H.-J."/>
        </authorList>
    </citation>
    <scope>NUCLEOTIDE SEQUENCE [LARGE SCALE GENOMIC DNA]</scope>
    <source>
        <strain evidence="9 10">CCM 8852</strain>
    </source>
</reference>
<dbReference type="InterPro" id="IPR023271">
    <property type="entry name" value="Aquaporin-like"/>
</dbReference>
<keyword evidence="3 6" id="KW-0812">Transmembrane</keyword>
<evidence type="ECO:0000256" key="3">
    <source>
        <dbReference type="ARBA" id="ARBA00022692"/>
    </source>
</evidence>
<comment type="caution">
    <text evidence="9">The sequence shown here is derived from an EMBL/GenBank/DDBJ whole genome shotgun (WGS) entry which is preliminary data.</text>
</comment>
<dbReference type="EMBL" id="QYCN01000005">
    <property type="protein sequence ID" value="RIY12415.1"/>
    <property type="molecule type" value="Genomic_DNA"/>
</dbReference>
<evidence type="ECO:0000256" key="4">
    <source>
        <dbReference type="ARBA" id="ARBA00022989"/>
    </source>
</evidence>
<dbReference type="InterPro" id="IPR034294">
    <property type="entry name" value="Aquaporin_transptr"/>
</dbReference>
<feature type="compositionally biased region" description="Pro residues" evidence="7">
    <location>
        <begin position="274"/>
        <end position="284"/>
    </location>
</feature>
<dbReference type="Pfam" id="PF00230">
    <property type="entry name" value="MIP"/>
    <property type="match status" value="1"/>
</dbReference>
<evidence type="ECO:0000256" key="7">
    <source>
        <dbReference type="SAM" id="MobiDB-lite"/>
    </source>
</evidence>
<feature type="transmembrane region" description="Helical" evidence="8">
    <location>
        <begin position="132"/>
        <end position="154"/>
    </location>
</feature>
<feature type="region of interest" description="Disordered" evidence="7">
    <location>
        <begin position="274"/>
        <end position="310"/>
    </location>
</feature>
<keyword evidence="5 8" id="KW-0472">Membrane</keyword>
<dbReference type="SUPFAM" id="SSF81338">
    <property type="entry name" value="Aquaporin-like"/>
    <property type="match status" value="1"/>
</dbReference>
<comment type="subcellular location">
    <subcellularLocation>
        <location evidence="1">Membrane</location>
        <topology evidence="1">Multi-pass membrane protein</topology>
    </subcellularLocation>
</comment>
<evidence type="ECO:0000256" key="2">
    <source>
        <dbReference type="ARBA" id="ARBA00022448"/>
    </source>
</evidence>
<dbReference type="AlphaFoldDB" id="A0A418R503"/>
<feature type="transmembrane region" description="Helical" evidence="8">
    <location>
        <begin position="247"/>
        <end position="265"/>
    </location>
</feature>